<dbReference type="Pfam" id="PF09206">
    <property type="entry name" value="ArabFuran-catal"/>
    <property type="match status" value="1"/>
</dbReference>
<dbReference type="SUPFAM" id="SSF52266">
    <property type="entry name" value="SGNH hydrolase"/>
    <property type="match status" value="1"/>
</dbReference>
<dbReference type="Gene3D" id="2.60.120.200">
    <property type="match status" value="1"/>
</dbReference>
<feature type="signal peptide" evidence="1">
    <location>
        <begin position="1"/>
        <end position="20"/>
    </location>
</feature>
<proteinExistence type="predicted"/>
<protein>
    <recommendedName>
        <fullName evidence="2">Alpha-L-arabinofuranosidase B catalytic domain-containing protein</fullName>
    </recommendedName>
</protein>
<dbReference type="RefSeq" id="WP_048430913.1">
    <property type="nucleotide sequence ID" value="NZ_JTHF01000310.1"/>
</dbReference>
<evidence type="ECO:0000259" key="2">
    <source>
        <dbReference type="Pfam" id="PF09206"/>
    </source>
</evidence>
<dbReference type="Proteomes" id="UP000036471">
    <property type="component" value="Unassembled WGS sequence"/>
</dbReference>
<accession>A0ABR5GSS6</accession>
<evidence type="ECO:0000256" key="1">
    <source>
        <dbReference type="SAM" id="SignalP"/>
    </source>
</evidence>
<name>A0ABR5GSS6_9HYPH</name>
<keyword evidence="4" id="KW-1185">Reference proteome</keyword>
<dbReference type="Gene3D" id="3.40.50.1110">
    <property type="entry name" value="SGNH hydrolase"/>
    <property type="match status" value="1"/>
</dbReference>
<gene>
    <name evidence="3" type="ORF">QR79_28535</name>
</gene>
<dbReference type="InterPro" id="IPR036514">
    <property type="entry name" value="SGNH_hydro_sf"/>
</dbReference>
<organism evidence="3 4">
    <name type="scientific">Methylobacterium indicum</name>
    <dbReference type="NCBI Taxonomy" id="1775910"/>
    <lineage>
        <taxon>Bacteria</taxon>
        <taxon>Pseudomonadati</taxon>
        <taxon>Pseudomonadota</taxon>
        <taxon>Alphaproteobacteria</taxon>
        <taxon>Hyphomicrobiales</taxon>
        <taxon>Methylobacteriaceae</taxon>
        <taxon>Methylobacterium</taxon>
    </lineage>
</organism>
<keyword evidence="1" id="KW-0732">Signal</keyword>
<dbReference type="EMBL" id="JTHG01000356">
    <property type="protein sequence ID" value="KMO12318.1"/>
    <property type="molecule type" value="Genomic_DNA"/>
</dbReference>
<feature type="chain" id="PRO_5046972904" description="Alpha-L-arabinofuranosidase B catalytic domain-containing protein" evidence="1">
    <location>
        <begin position="21"/>
        <end position="577"/>
    </location>
</feature>
<sequence length="577" mass="59387">MRFLRLAAALLCLLPGMAVADDGPPFGAGSAINLNGVQTTVGAALTARPTPTVGQRAPTASDDSTAGYAVGNLWTYGGTTWQAQRVTAGQAAWLPVVTGLLPLDAVANAGVAYGTRKLRAGYTGNALVLTRASDSTMLALGFVAGAVDVASGDAFCLNTTCAVTTWFDQSGAGYDATQTTIANAPAWNGLNTVIGTRAVSFNSNPHSFGATPVTPKYLNVPTGFSWTPSTSTIAFVGQQVAGNEQRRIFATTDNARGILTSFYTGYTLIGQSTACNAAAPVQTPAVEPAVVILQQQSNVFTCLSNNGQSSNTVGGTTSAYTGAILGSNQTGSPSSADLTAFIVYNRSVSAAELATLRASLSATFNIAPQADSTIVMDGDSSSMGQGSLTNNSYARQAIPLISRPVQVRIQAIYGNTLANRLANFSTQIAPLRSASQKNFVVHLMGFGNDIRGGATAASIIANHQSYAAAAKALGSNVRLIIGTNPVQGDIFNNASQRGVLQAVNDWLRANWSVPQAQGGLGADALADYWADPTVGPGSYASSAYGSTTYSLDTQHPTDLNMSYLAVTLAGAANAAMR</sequence>
<dbReference type="SUPFAM" id="SSF49899">
    <property type="entry name" value="Concanavalin A-like lectins/glucanases"/>
    <property type="match status" value="1"/>
</dbReference>
<feature type="domain" description="Alpha-L-arabinofuranosidase B catalytic" evidence="2">
    <location>
        <begin position="115"/>
        <end position="191"/>
    </location>
</feature>
<dbReference type="InterPro" id="IPR013320">
    <property type="entry name" value="ConA-like_dom_sf"/>
</dbReference>
<comment type="caution">
    <text evidence="3">The sequence shown here is derived from an EMBL/GenBank/DDBJ whole genome shotgun (WGS) entry which is preliminary data.</text>
</comment>
<evidence type="ECO:0000313" key="4">
    <source>
        <dbReference type="Proteomes" id="UP000036471"/>
    </source>
</evidence>
<reference evidence="3 4" key="1">
    <citation type="submission" date="2014-11" db="EMBL/GenBank/DDBJ databases">
        <title>Comparative genomics of Methylobacterium species.</title>
        <authorList>
            <person name="Chaudhry V."/>
            <person name="Patil P.B."/>
        </authorList>
    </citation>
    <scope>NUCLEOTIDE SEQUENCE [LARGE SCALE GENOMIC DNA]</scope>
    <source>
        <strain evidence="3 4">SE3.6</strain>
    </source>
</reference>
<dbReference type="InterPro" id="IPR015289">
    <property type="entry name" value="A-L-arabinofuranosidase_B_cat"/>
</dbReference>
<evidence type="ECO:0000313" key="3">
    <source>
        <dbReference type="EMBL" id="KMO12318.1"/>
    </source>
</evidence>